<proteinExistence type="predicted"/>
<keyword evidence="2" id="KW-1185">Reference proteome</keyword>
<reference evidence="1" key="1">
    <citation type="submission" date="2022-07" db="EMBL/GenBank/DDBJ databases">
        <title>Phylogenomic reconstructions and comparative analyses of Kickxellomycotina fungi.</title>
        <authorList>
            <person name="Reynolds N.K."/>
            <person name="Stajich J.E."/>
            <person name="Barry K."/>
            <person name="Grigoriev I.V."/>
            <person name="Crous P."/>
            <person name="Smith M.E."/>
        </authorList>
    </citation>
    <scope>NUCLEOTIDE SEQUENCE</scope>
    <source>
        <strain evidence="1">NRRL 5244</strain>
    </source>
</reference>
<gene>
    <name evidence="1" type="ORF">FBU59_000974</name>
</gene>
<dbReference type="EMBL" id="JANBPW010000351">
    <property type="protein sequence ID" value="KAJ1949823.1"/>
    <property type="molecule type" value="Genomic_DNA"/>
</dbReference>
<sequence>MIQRRAMIEGGQFAYQINDPRAGAWHILQASYITGNTTDFWSSSSSLILPTTSYNSSVSKPANIDSQVFLAALHAAVDDDLYTVDSDRMIYTFVVTVANFNSLYPINANTTAVVSSTTIPIGVAMGRYSEDTYNRYNSDNKGNPWSLSPSLGSTTFTEILNNVFTAGGRYMARVASHTTSD</sequence>
<name>A0ACC1JFF6_9FUNG</name>
<accession>A0ACC1JFF6</accession>
<feature type="non-terminal residue" evidence="1">
    <location>
        <position position="181"/>
    </location>
</feature>
<comment type="caution">
    <text evidence="1">The sequence shown here is derived from an EMBL/GenBank/DDBJ whole genome shotgun (WGS) entry which is preliminary data.</text>
</comment>
<dbReference type="Proteomes" id="UP001150603">
    <property type="component" value="Unassembled WGS sequence"/>
</dbReference>
<protein>
    <submittedName>
        <fullName evidence="1">Uncharacterized protein</fullName>
    </submittedName>
</protein>
<evidence type="ECO:0000313" key="1">
    <source>
        <dbReference type="EMBL" id="KAJ1949823.1"/>
    </source>
</evidence>
<organism evidence="1 2">
    <name type="scientific">Linderina macrospora</name>
    <dbReference type="NCBI Taxonomy" id="4868"/>
    <lineage>
        <taxon>Eukaryota</taxon>
        <taxon>Fungi</taxon>
        <taxon>Fungi incertae sedis</taxon>
        <taxon>Zoopagomycota</taxon>
        <taxon>Kickxellomycotina</taxon>
        <taxon>Kickxellomycetes</taxon>
        <taxon>Kickxellales</taxon>
        <taxon>Kickxellaceae</taxon>
        <taxon>Linderina</taxon>
    </lineage>
</organism>
<evidence type="ECO:0000313" key="2">
    <source>
        <dbReference type="Proteomes" id="UP001150603"/>
    </source>
</evidence>